<protein>
    <recommendedName>
        <fullName evidence="1">SCP domain-containing protein</fullName>
    </recommendedName>
</protein>
<evidence type="ECO:0000259" key="1">
    <source>
        <dbReference type="SMART" id="SM00198"/>
    </source>
</evidence>
<keyword evidence="3" id="KW-1185">Reference proteome</keyword>
<evidence type="ECO:0000313" key="2">
    <source>
        <dbReference type="EMBL" id="KXZ44012.1"/>
    </source>
</evidence>
<proteinExistence type="predicted"/>
<dbReference type="AlphaFoldDB" id="A0A150G2C0"/>
<dbReference type="InterPro" id="IPR001283">
    <property type="entry name" value="CRISP-related"/>
</dbReference>
<evidence type="ECO:0000313" key="3">
    <source>
        <dbReference type="Proteomes" id="UP000075714"/>
    </source>
</evidence>
<dbReference type="SUPFAM" id="SSF55797">
    <property type="entry name" value="PR-1-like"/>
    <property type="match status" value="1"/>
</dbReference>
<feature type="domain" description="SCP" evidence="1">
    <location>
        <begin position="65"/>
        <end position="203"/>
    </location>
</feature>
<dbReference type="PRINTS" id="PR00837">
    <property type="entry name" value="V5TPXLIKE"/>
</dbReference>
<accession>A0A150G2C0</accession>
<dbReference type="InterPro" id="IPR014044">
    <property type="entry name" value="CAP_dom"/>
</dbReference>
<dbReference type="SMART" id="SM00198">
    <property type="entry name" value="SCP"/>
    <property type="match status" value="1"/>
</dbReference>
<dbReference type="InterPro" id="IPR018244">
    <property type="entry name" value="Allrgn_V5/Tpx1_CS"/>
</dbReference>
<sequence>MHMALMQAEPRATAATAIAATAIAATAIAAAATAAVPAPEAAAAKVTAAAAEVAATATGEPAAAGRRGSHLEAHNVLRMLHGVQNLTWSSSLAAAAQDHAEQCAWEHSYRRDAGENMILGRFDTPQQIAQGTAMWYSEICNYDWNDPGYSDTTGHFTQVVWAATSRIGCGYKVCDSVEGAPFCTGRRCGVYTCQYQSPGNWLSTTQFVQNVRRPSAFPAQCKNK</sequence>
<name>A0A150G2C0_GONPE</name>
<dbReference type="OrthoDB" id="539780at2759"/>
<dbReference type="GO" id="GO:0005576">
    <property type="term" value="C:extracellular region"/>
    <property type="evidence" value="ECO:0007669"/>
    <property type="project" value="InterPro"/>
</dbReference>
<dbReference type="PROSITE" id="PS01009">
    <property type="entry name" value="CRISP_1"/>
    <property type="match status" value="1"/>
</dbReference>
<dbReference type="InterPro" id="IPR035940">
    <property type="entry name" value="CAP_sf"/>
</dbReference>
<dbReference type="EMBL" id="LSYV01000076">
    <property type="protein sequence ID" value="KXZ44012.1"/>
    <property type="molecule type" value="Genomic_DNA"/>
</dbReference>
<dbReference type="Gene3D" id="3.40.33.10">
    <property type="entry name" value="CAP"/>
    <property type="match status" value="1"/>
</dbReference>
<dbReference type="Pfam" id="PF00188">
    <property type="entry name" value="CAP"/>
    <property type="match status" value="1"/>
</dbReference>
<comment type="caution">
    <text evidence="2">The sequence shown here is derived from an EMBL/GenBank/DDBJ whole genome shotgun (WGS) entry which is preliminary data.</text>
</comment>
<dbReference type="PANTHER" id="PTHR10334">
    <property type="entry name" value="CYSTEINE-RICH SECRETORY PROTEIN-RELATED"/>
    <property type="match status" value="1"/>
</dbReference>
<organism evidence="2 3">
    <name type="scientific">Gonium pectorale</name>
    <name type="common">Green alga</name>
    <dbReference type="NCBI Taxonomy" id="33097"/>
    <lineage>
        <taxon>Eukaryota</taxon>
        <taxon>Viridiplantae</taxon>
        <taxon>Chlorophyta</taxon>
        <taxon>core chlorophytes</taxon>
        <taxon>Chlorophyceae</taxon>
        <taxon>CS clade</taxon>
        <taxon>Chlamydomonadales</taxon>
        <taxon>Volvocaceae</taxon>
        <taxon>Gonium</taxon>
    </lineage>
</organism>
<reference evidence="3" key="1">
    <citation type="journal article" date="2016" name="Nat. Commun.">
        <title>The Gonium pectorale genome demonstrates co-option of cell cycle regulation during the evolution of multicellularity.</title>
        <authorList>
            <person name="Hanschen E.R."/>
            <person name="Marriage T.N."/>
            <person name="Ferris P.J."/>
            <person name="Hamaji T."/>
            <person name="Toyoda A."/>
            <person name="Fujiyama A."/>
            <person name="Neme R."/>
            <person name="Noguchi H."/>
            <person name="Minakuchi Y."/>
            <person name="Suzuki M."/>
            <person name="Kawai-Toyooka H."/>
            <person name="Smith D.R."/>
            <person name="Sparks H."/>
            <person name="Anderson J."/>
            <person name="Bakaric R."/>
            <person name="Luria V."/>
            <person name="Karger A."/>
            <person name="Kirschner M.W."/>
            <person name="Durand P.M."/>
            <person name="Michod R.E."/>
            <person name="Nozaki H."/>
            <person name="Olson B.J."/>
        </authorList>
    </citation>
    <scope>NUCLEOTIDE SEQUENCE [LARGE SCALE GENOMIC DNA]</scope>
    <source>
        <strain evidence="3">NIES-2863</strain>
    </source>
</reference>
<gene>
    <name evidence="2" type="ORF">GPECTOR_75g736</name>
</gene>
<dbReference type="Proteomes" id="UP000075714">
    <property type="component" value="Unassembled WGS sequence"/>
</dbReference>